<proteinExistence type="predicted"/>
<reference evidence="1 2" key="1">
    <citation type="submission" date="2017-09" db="EMBL/GenBank/DDBJ databases">
        <title>Depth-based differentiation of microbial function through sediment-hosted aquifers and enrichment of novel symbionts in the deep terrestrial subsurface.</title>
        <authorList>
            <person name="Probst A.J."/>
            <person name="Ladd B."/>
            <person name="Jarett J.K."/>
            <person name="Geller-Mcgrath D.E."/>
            <person name="Sieber C.M."/>
            <person name="Emerson J.B."/>
            <person name="Anantharaman K."/>
            <person name="Thomas B.C."/>
            <person name="Malmstrom R."/>
            <person name="Stieglmeier M."/>
            <person name="Klingl A."/>
            <person name="Woyke T."/>
            <person name="Ryan C.M."/>
            <person name="Banfield J.F."/>
        </authorList>
    </citation>
    <scope>NUCLEOTIDE SEQUENCE [LARGE SCALE GENOMIC DNA]</scope>
    <source>
        <strain evidence="1">CG17_big_fil_post_rev_8_21_14_2_50_48_46</strain>
    </source>
</reference>
<dbReference type="EMBL" id="PFFQ01000012">
    <property type="protein sequence ID" value="PIW18606.1"/>
    <property type="molecule type" value="Genomic_DNA"/>
</dbReference>
<evidence type="ECO:0000313" key="2">
    <source>
        <dbReference type="Proteomes" id="UP000231019"/>
    </source>
</evidence>
<organism evidence="1 2">
    <name type="scientific">bacterium (Candidatus Blackallbacteria) CG17_big_fil_post_rev_8_21_14_2_50_48_46</name>
    <dbReference type="NCBI Taxonomy" id="2014261"/>
    <lineage>
        <taxon>Bacteria</taxon>
        <taxon>Candidatus Blackallbacteria</taxon>
    </lineage>
</organism>
<evidence type="ECO:0000313" key="1">
    <source>
        <dbReference type="EMBL" id="PIW18606.1"/>
    </source>
</evidence>
<gene>
    <name evidence="1" type="ORF">COW36_04760</name>
</gene>
<accession>A0A2M7G912</accession>
<dbReference type="AlphaFoldDB" id="A0A2M7G912"/>
<name>A0A2M7G912_9BACT</name>
<comment type="caution">
    <text evidence="1">The sequence shown here is derived from an EMBL/GenBank/DDBJ whole genome shotgun (WGS) entry which is preliminary data.</text>
</comment>
<sequence>MPSHFHIVVPVWGEFYRQTLLDFLLPSLLAGGNLPSWPFSESTRLRLFTSEEDALQIENSKVLDAIRSLCAVDMVIFELEDLKDWASKNFWFQDKYIYAHILQTLAFQDAHKENCSVLPLMADMVLSNGLLAYLAHRIQAGLRLLVYPSPRVRFESFNQASKPFRKSLSLEMDSQRLAQLILKTLHPHEQACFLDAEEFTNWPSHFYVQSPQGVMAHCLHMHPLYMHQPTPPQMQEASTIDTDYLNQYLSCLDQAEVLQNHLGSACSVSNPHESESIHIGEPLDLTRKEILMKFAKEASPLHLWQFKQGVLFKIP</sequence>
<dbReference type="Proteomes" id="UP000231019">
    <property type="component" value="Unassembled WGS sequence"/>
</dbReference>
<protein>
    <submittedName>
        <fullName evidence="1">Uncharacterized protein</fullName>
    </submittedName>
</protein>